<dbReference type="RefSeq" id="WP_085868276.1">
    <property type="nucleotide sequence ID" value="NZ_FWFQ01000010.1"/>
</dbReference>
<sequence>MTQDTTPPFTSDALLAQLSAWGLPYMLHRHVPLRTVEEAKAVEASMDVPGQKAFRTKNLFLRDRKKRPYLITLEQDRAVDLKALGSQIGAPGLSFDSPERLMQALGVAPGAVSALAMVNGVAAGVTFLMDAAAQEADVIYMHPLVNDQTVAMRREDVLAFMARIGCEVRWLSF</sequence>
<dbReference type="PANTHER" id="PTHR31423:SF3">
    <property type="entry name" value="PROLYL-TRNA SYNTHETASE ASSOCIATED DOMAIN-CONTAINING PROTEIN 1-RELATED"/>
    <property type="match status" value="1"/>
</dbReference>
<protein>
    <submittedName>
        <fullName evidence="3">Prolyl-tRNA editing protein ProX</fullName>
    </submittedName>
</protein>
<dbReference type="Pfam" id="PF04073">
    <property type="entry name" value="tRNA_edit"/>
    <property type="match status" value="1"/>
</dbReference>
<gene>
    <name evidence="3" type="primary">proX</name>
    <name evidence="3" type="ORF">PSA7680_01706</name>
</gene>
<evidence type="ECO:0000259" key="2">
    <source>
        <dbReference type="Pfam" id="PF04073"/>
    </source>
</evidence>
<dbReference type="GO" id="GO:0002161">
    <property type="term" value="F:aminoacyl-tRNA deacylase activity"/>
    <property type="evidence" value="ECO:0007669"/>
    <property type="project" value="InterPro"/>
</dbReference>
<evidence type="ECO:0000256" key="1">
    <source>
        <dbReference type="ARBA" id="ARBA00010201"/>
    </source>
</evidence>
<comment type="similarity">
    <text evidence="1">Belongs to the PRORSD1 family.</text>
</comment>
<dbReference type="OrthoDB" id="5145315at2"/>
<dbReference type="EMBL" id="FWFQ01000010">
    <property type="protein sequence ID" value="SLN35915.1"/>
    <property type="molecule type" value="Genomic_DNA"/>
</dbReference>
<feature type="domain" description="YbaK/aminoacyl-tRNA synthetase-associated" evidence="2">
    <location>
        <begin position="36"/>
        <end position="159"/>
    </location>
</feature>
<dbReference type="PANTHER" id="PTHR31423">
    <property type="entry name" value="YBAK DOMAIN-CONTAINING PROTEIN"/>
    <property type="match status" value="1"/>
</dbReference>
<evidence type="ECO:0000313" key="4">
    <source>
        <dbReference type="Proteomes" id="UP000193409"/>
    </source>
</evidence>
<accession>A0A1Y5SBM7</accession>
<dbReference type="Gene3D" id="3.90.960.10">
    <property type="entry name" value="YbaK/aminoacyl-tRNA synthetase-associated domain"/>
    <property type="match status" value="1"/>
</dbReference>
<dbReference type="SUPFAM" id="SSF55826">
    <property type="entry name" value="YbaK/ProRS associated domain"/>
    <property type="match status" value="1"/>
</dbReference>
<dbReference type="Proteomes" id="UP000193409">
    <property type="component" value="Unassembled WGS sequence"/>
</dbReference>
<proteinExistence type="inferred from homology"/>
<dbReference type="AlphaFoldDB" id="A0A1Y5SBM7"/>
<dbReference type="InterPro" id="IPR036754">
    <property type="entry name" value="YbaK/aa-tRNA-synt-asso_dom_sf"/>
</dbReference>
<dbReference type="InterPro" id="IPR040285">
    <property type="entry name" value="ProX/PRXD1"/>
</dbReference>
<evidence type="ECO:0000313" key="3">
    <source>
        <dbReference type="EMBL" id="SLN35915.1"/>
    </source>
</evidence>
<dbReference type="InterPro" id="IPR007214">
    <property type="entry name" value="YbaK/aa-tRNA-synth-assoc-dom"/>
</dbReference>
<organism evidence="3 4">
    <name type="scientific">Pseudoruegeria aquimaris</name>
    <dbReference type="NCBI Taxonomy" id="393663"/>
    <lineage>
        <taxon>Bacteria</taxon>
        <taxon>Pseudomonadati</taxon>
        <taxon>Pseudomonadota</taxon>
        <taxon>Alphaproteobacteria</taxon>
        <taxon>Rhodobacterales</taxon>
        <taxon>Roseobacteraceae</taxon>
        <taxon>Pseudoruegeria</taxon>
    </lineage>
</organism>
<name>A0A1Y5SBM7_9RHOB</name>
<keyword evidence="4" id="KW-1185">Reference proteome</keyword>
<reference evidence="3 4" key="1">
    <citation type="submission" date="2017-03" db="EMBL/GenBank/DDBJ databases">
        <authorList>
            <person name="Afonso C.L."/>
            <person name="Miller P.J."/>
            <person name="Scott M.A."/>
            <person name="Spackman E."/>
            <person name="Goraichik I."/>
            <person name="Dimitrov K.M."/>
            <person name="Suarez D.L."/>
            <person name="Swayne D.E."/>
        </authorList>
    </citation>
    <scope>NUCLEOTIDE SEQUENCE [LARGE SCALE GENOMIC DNA]</scope>
    <source>
        <strain evidence="3 4">CECT 7680</strain>
    </source>
</reference>
<dbReference type="CDD" id="cd04335">
    <property type="entry name" value="PrdX_deacylase"/>
    <property type="match status" value="1"/>
</dbReference>